<evidence type="ECO:0000256" key="5">
    <source>
        <dbReference type="ARBA" id="ARBA00048200"/>
    </source>
</evidence>
<evidence type="ECO:0000313" key="8">
    <source>
        <dbReference type="EMBL" id="GCC52782.1"/>
    </source>
</evidence>
<keyword evidence="9" id="KW-1185">Reference proteome</keyword>
<dbReference type="PANTHER" id="PTHR10491:SF4">
    <property type="entry name" value="METHIONINE ADENOSYLTRANSFERASE 2 SUBUNIT BETA"/>
    <property type="match status" value="1"/>
</dbReference>
<evidence type="ECO:0000256" key="2">
    <source>
        <dbReference type="ARBA" id="ARBA00010944"/>
    </source>
</evidence>
<evidence type="ECO:0000256" key="1">
    <source>
        <dbReference type="ARBA" id="ARBA00004781"/>
    </source>
</evidence>
<protein>
    <recommendedName>
        <fullName evidence="4 6">dTDP-4-dehydrorhamnose reductase</fullName>
        <ecNumber evidence="3 6">1.1.1.133</ecNumber>
    </recommendedName>
</protein>
<dbReference type="Proteomes" id="UP000288227">
    <property type="component" value="Unassembled WGS sequence"/>
</dbReference>
<comment type="pathway">
    <text evidence="1 6">Carbohydrate biosynthesis; dTDP-L-rhamnose biosynthesis.</text>
</comment>
<proteinExistence type="inferred from homology"/>
<comment type="similarity">
    <text evidence="2 6">Belongs to the dTDP-4-dehydrorhamnose reductase family.</text>
</comment>
<keyword evidence="6" id="KW-0560">Oxidoreductase</keyword>
<evidence type="ECO:0000256" key="6">
    <source>
        <dbReference type="RuleBase" id="RU364082"/>
    </source>
</evidence>
<dbReference type="InterPro" id="IPR029903">
    <property type="entry name" value="RmlD-like-bd"/>
</dbReference>
<evidence type="ECO:0000256" key="4">
    <source>
        <dbReference type="ARBA" id="ARBA00017099"/>
    </source>
</evidence>
<gene>
    <name evidence="8" type="ORF">SanaruYs_30210</name>
</gene>
<evidence type="ECO:0000259" key="7">
    <source>
        <dbReference type="Pfam" id="PF04321"/>
    </source>
</evidence>
<evidence type="ECO:0000313" key="9">
    <source>
        <dbReference type="Proteomes" id="UP000288227"/>
    </source>
</evidence>
<dbReference type="InterPro" id="IPR005913">
    <property type="entry name" value="dTDP_dehydrorham_reduct"/>
</dbReference>
<reference evidence="8 9" key="1">
    <citation type="submission" date="2018-11" db="EMBL/GenBank/DDBJ databases">
        <title>Chryseotalea sanarue gen. nov., sp., nov., a member of the family Cytophagaceae, isolated from a brackish lake in Hamamatsu Japan.</title>
        <authorList>
            <person name="Maejima Y."/>
            <person name="Iino T."/>
            <person name="Muraguchi Y."/>
            <person name="Fukuda K."/>
            <person name="Ohkuma M."/>
            <person name="Moriuchi R."/>
            <person name="Dohra H."/>
            <person name="Kimbara K."/>
            <person name="Shintani M."/>
        </authorList>
    </citation>
    <scope>NUCLEOTIDE SEQUENCE [LARGE SCALE GENOMIC DNA]</scope>
    <source>
        <strain evidence="8 9">Ys</strain>
    </source>
</reference>
<dbReference type="SUPFAM" id="SSF51735">
    <property type="entry name" value="NAD(P)-binding Rossmann-fold domains"/>
    <property type="match status" value="1"/>
</dbReference>
<dbReference type="RefSeq" id="WP_127123427.1">
    <property type="nucleotide sequence ID" value="NZ_BHXQ01000005.1"/>
</dbReference>
<comment type="catalytic activity">
    <reaction evidence="5">
        <text>dTDP-beta-L-rhamnose + NADP(+) = dTDP-4-dehydro-beta-L-rhamnose + NADPH + H(+)</text>
        <dbReference type="Rhea" id="RHEA:21796"/>
        <dbReference type="ChEBI" id="CHEBI:15378"/>
        <dbReference type="ChEBI" id="CHEBI:57510"/>
        <dbReference type="ChEBI" id="CHEBI:57783"/>
        <dbReference type="ChEBI" id="CHEBI:58349"/>
        <dbReference type="ChEBI" id="CHEBI:62830"/>
        <dbReference type="EC" id="1.1.1.133"/>
    </reaction>
</comment>
<dbReference type="GO" id="GO:0008831">
    <property type="term" value="F:dTDP-4-dehydrorhamnose reductase activity"/>
    <property type="evidence" value="ECO:0007669"/>
    <property type="project" value="UniProtKB-EC"/>
</dbReference>
<name>A0A401UD55_9BACT</name>
<accession>A0A401UD55</accession>
<dbReference type="GO" id="GO:0005829">
    <property type="term" value="C:cytosol"/>
    <property type="evidence" value="ECO:0007669"/>
    <property type="project" value="TreeGrafter"/>
</dbReference>
<dbReference type="EC" id="1.1.1.133" evidence="3 6"/>
<dbReference type="Pfam" id="PF04321">
    <property type="entry name" value="RmlD_sub_bind"/>
    <property type="match status" value="1"/>
</dbReference>
<feature type="domain" description="RmlD-like substrate binding" evidence="7">
    <location>
        <begin position="1"/>
        <end position="294"/>
    </location>
</feature>
<dbReference type="Gene3D" id="3.40.50.720">
    <property type="entry name" value="NAD(P)-binding Rossmann-like Domain"/>
    <property type="match status" value="1"/>
</dbReference>
<dbReference type="InterPro" id="IPR036291">
    <property type="entry name" value="NAD(P)-bd_dom_sf"/>
</dbReference>
<comment type="function">
    <text evidence="6">Catalyzes the reduction of dTDP-6-deoxy-L-lyxo-4-hexulose to yield dTDP-L-rhamnose.</text>
</comment>
<keyword evidence="6" id="KW-0521">NADP</keyword>
<dbReference type="EMBL" id="BHXQ01000005">
    <property type="protein sequence ID" value="GCC52782.1"/>
    <property type="molecule type" value="Genomic_DNA"/>
</dbReference>
<dbReference type="PANTHER" id="PTHR10491">
    <property type="entry name" value="DTDP-4-DEHYDRORHAMNOSE REDUCTASE"/>
    <property type="match status" value="1"/>
</dbReference>
<sequence>MKILVTGANGLLGQKLARLLDEDPEIELVATARKPLGYALQNGVYAKMDIENKEDIVSAFFEHKPEVVIHAAAMTQVDDCEVQREQCWTANVTSVELLAEACQWYNTHLIYVSTDFIFDGSHGPLDENEKPAPVNYYGESKLAAEKVVQASSLTWSILRTVLVYGVTPDMSRSNIVLWVKNSLEQGKPIKVVNDQWRTPTLAEDLAMGCYLAAKKNAKGIFNISGKDFMSPYDIAIKTAEYFKLDKSLITATDSDTFKQTARRPLTTGFVIEKARKELGYEPRSFEEGLKIMSEQL</sequence>
<dbReference type="GO" id="GO:0019305">
    <property type="term" value="P:dTDP-rhamnose biosynthetic process"/>
    <property type="evidence" value="ECO:0007669"/>
    <property type="project" value="UniProtKB-UniPathway"/>
</dbReference>
<dbReference type="AlphaFoldDB" id="A0A401UD55"/>
<dbReference type="UniPathway" id="UPA00124"/>
<dbReference type="OrthoDB" id="9803892at2"/>
<dbReference type="CDD" id="cd05254">
    <property type="entry name" value="dTDP_HR_like_SDR_e"/>
    <property type="match status" value="1"/>
</dbReference>
<evidence type="ECO:0000256" key="3">
    <source>
        <dbReference type="ARBA" id="ARBA00012929"/>
    </source>
</evidence>
<organism evidence="8 9">
    <name type="scientific">Chryseotalea sanaruensis</name>
    <dbReference type="NCBI Taxonomy" id="2482724"/>
    <lineage>
        <taxon>Bacteria</taxon>
        <taxon>Pseudomonadati</taxon>
        <taxon>Bacteroidota</taxon>
        <taxon>Cytophagia</taxon>
        <taxon>Cytophagales</taxon>
        <taxon>Chryseotaleaceae</taxon>
        <taxon>Chryseotalea</taxon>
    </lineage>
</organism>
<comment type="caution">
    <text evidence="8">The sequence shown here is derived from an EMBL/GenBank/DDBJ whole genome shotgun (WGS) entry which is preliminary data.</text>
</comment>